<dbReference type="OrthoDB" id="1433593at2"/>
<evidence type="ECO:0000259" key="3">
    <source>
        <dbReference type="Pfam" id="PF18962"/>
    </source>
</evidence>
<evidence type="ECO:0000313" key="5">
    <source>
        <dbReference type="EMBL" id="PRB91229.1"/>
    </source>
</evidence>
<gene>
    <name evidence="4" type="ORF">CQ022_01920</name>
    <name evidence="5" type="ORF">CQ033_11070</name>
</gene>
<comment type="caution">
    <text evidence="4">The sequence shown here is derived from an EMBL/GenBank/DDBJ whole genome shotgun (WGS) entry which is preliminary data.</text>
</comment>
<dbReference type="EMBL" id="PCPH01000002">
    <property type="protein sequence ID" value="PRB91229.1"/>
    <property type="molecule type" value="Genomic_DNA"/>
</dbReference>
<dbReference type="AlphaFoldDB" id="A0A2S9CWZ9"/>
<evidence type="ECO:0000313" key="7">
    <source>
        <dbReference type="Proteomes" id="UP000238534"/>
    </source>
</evidence>
<evidence type="ECO:0000256" key="1">
    <source>
        <dbReference type="ARBA" id="ARBA00022729"/>
    </source>
</evidence>
<evidence type="ECO:0000313" key="6">
    <source>
        <dbReference type="Proteomes" id="UP000238325"/>
    </source>
</evidence>
<dbReference type="RefSeq" id="WP_105682608.1">
    <property type="nucleotide sequence ID" value="NZ_JBBGZD010000001.1"/>
</dbReference>
<dbReference type="EMBL" id="PCPP01000001">
    <property type="protein sequence ID" value="PRB85047.1"/>
    <property type="molecule type" value="Genomic_DNA"/>
</dbReference>
<evidence type="ECO:0000256" key="2">
    <source>
        <dbReference type="SAM" id="SignalP"/>
    </source>
</evidence>
<dbReference type="Pfam" id="PF18962">
    <property type="entry name" value="Por_Secre_tail"/>
    <property type="match status" value="1"/>
</dbReference>
<organism evidence="4 7">
    <name type="scientific">Chryseobacterium culicis</name>
    <dbReference type="NCBI Taxonomy" id="680127"/>
    <lineage>
        <taxon>Bacteria</taxon>
        <taxon>Pseudomonadati</taxon>
        <taxon>Bacteroidota</taxon>
        <taxon>Flavobacteriia</taxon>
        <taxon>Flavobacteriales</taxon>
        <taxon>Weeksellaceae</taxon>
        <taxon>Chryseobacterium group</taxon>
        <taxon>Chryseobacterium</taxon>
    </lineage>
</organism>
<name>A0A2S9CWZ9_CHRCI</name>
<sequence>MKKILLLLASSLLTAQQTSELLSNNWYISKMVTSGGQTTNTPVIDNGVPATTFNSAGGTSYVINSRYYNTSMMSFGVIPGGNNLIKTASACTLLFYNGGNAAPVRAYDQKNCDAYVLGAYGSIYSYQITNNGNIKTLTITDPSGNKVYYNNTPQLSTKEAQATAKTFKAYPNPVKEVLHLENIERNLPLKIYDLSGKLVFETTTNSNKTSIDTSSLQKGQYIIKIENYKSYPFVKE</sequence>
<dbReference type="Proteomes" id="UP000238534">
    <property type="component" value="Unassembled WGS sequence"/>
</dbReference>
<dbReference type="InterPro" id="IPR026444">
    <property type="entry name" value="Secre_tail"/>
</dbReference>
<proteinExistence type="predicted"/>
<feature type="signal peptide" evidence="2">
    <location>
        <begin position="1"/>
        <end position="15"/>
    </location>
</feature>
<dbReference type="NCBIfam" id="TIGR04183">
    <property type="entry name" value="Por_Secre_tail"/>
    <property type="match status" value="1"/>
</dbReference>
<feature type="chain" id="PRO_5015685519" description="Secretion system C-terminal sorting domain-containing protein" evidence="2">
    <location>
        <begin position="16"/>
        <end position="236"/>
    </location>
</feature>
<feature type="domain" description="Secretion system C-terminal sorting" evidence="3">
    <location>
        <begin position="170"/>
        <end position="229"/>
    </location>
</feature>
<evidence type="ECO:0000313" key="4">
    <source>
        <dbReference type="EMBL" id="PRB85047.1"/>
    </source>
</evidence>
<keyword evidence="6" id="KW-1185">Reference proteome</keyword>
<protein>
    <recommendedName>
        <fullName evidence="3">Secretion system C-terminal sorting domain-containing protein</fullName>
    </recommendedName>
</protein>
<dbReference type="Proteomes" id="UP000238325">
    <property type="component" value="Unassembled WGS sequence"/>
</dbReference>
<keyword evidence="1 2" id="KW-0732">Signal</keyword>
<reference evidence="6 7" key="1">
    <citation type="submission" date="2017-09" db="EMBL/GenBank/DDBJ databases">
        <title>Genomic, metabolic, and phenotypic characteristics of bacterial isolates from the natural microbiome of the model nematode Caenorhabditis elegans.</title>
        <authorList>
            <person name="Zimmermann J."/>
            <person name="Obeng N."/>
            <person name="Yang W."/>
            <person name="Obeng O."/>
            <person name="Kissoyan K."/>
            <person name="Pees B."/>
            <person name="Dirksen P."/>
            <person name="Hoppner M."/>
            <person name="Franke A."/>
            <person name="Rosenstiel P."/>
            <person name="Leippe M."/>
            <person name="Dierking K."/>
            <person name="Kaleta C."/>
            <person name="Schulenburg H."/>
        </authorList>
    </citation>
    <scope>NUCLEOTIDE SEQUENCE [LARGE SCALE GENOMIC DNA]</scope>
    <source>
        <strain evidence="4 7">MYb25</strain>
        <strain evidence="5 6">MYb44</strain>
    </source>
</reference>
<accession>A0A2S9CWZ9</accession>